<dbReference type="RefSeq" id="WP_063164614.1">
    <property type="nucleotide sequence ID" value="NZ_CP015114.1"/>
</dbReference>
<protein>
    <recommendedName>
        <fullName evidence="3">Phage protein</fullName>
    </recommendedName>
</protein>
<organism evidence="1 2">
    <name type="scientific">Staphylococcus condimenti</name>
    <dbReference type="NCBI Taxonomy" id="70255"/>
    <lineage>
        <taxon>Bacteria</taxon>
        <taxon>Bacillati</taxon>
        <taxon>Bacillota</taxon>
        <taxon>Bacilli</taxon>
        <taxon>Bacillales</taxon>
        <taxon>Staphylococcaceae</taxon>
        <taxon>Staphylococcus</taxon>
    </lineage>
</organism>
<proteinExistence type="predicted"/>
<keyword evidence="2" id="KW-1185">Reference proteome</keyword>
<dbReference type="KEGG" id="scv:A4G25_03675"/>
<accession>A0AB37H3T6</accession>
<dbReference type="GeneID" id="93726954"/>
<name>A0AB37H3T6_9STAP</name>
<dbReference type="Proteomes" id="UP000595942">
    <property type="component" value="Chromosome"/>
</dbReference>
<sequence>MAGRELTNGIKQRFKLNTVGRSPSEIQRDLEQMGVKGFVVYMSPSRVTVLADRADYESNRRKWNGKN</sequence>
<evidence type="ECO:0008006" key="3">
    <source>
        <dbReference type="Google" id="ProtNLM"/>
    </source>
</evidence>
<gene>
    <name evidence="1" type="ORF">I6J05_02025</name>
</gene>
<evidence type="ECO:0000313" key="1">
    <source>
        <dbReference type="EMBL" id="QQS83125.1"/>
    </source>
</evidence>
<evidence type="ECO:0000313" key="2">
    <source>
        <dbReference type="Proteomes" id="UP000595942"/>
    </source>
</evidence>
<dbReference type="EMBL" id="CP068073">
    <property type="protein sequence ID" value="QQS83125.1"/>
    <property type="molecule type" value="Genomic_DNA"/>
</dbReference>
<reference evidence="1 2" key="1">
    <citation type="submission" date="2021-01" db="EMBL/GenBank/DDBJ databases">
        <title>FDA dAtabase for Regulatory Grade micrObial Sequences (FDA-ARGOS): Supporting development and validation of Infectious Disease Dx tests.</title>
        <authorList>
            <person name="Sproer C."/>
            <person name="Gronow S."/>
            <person name="Severitt S."/>
            <person name="Schroder I."/>
            <person name="Tallon L."/>
            <person name="Sadzewicz L."/>
            <person name="Zhao X."/>
            <person name="Boylan J."/>
            <person name="Ott S."/>
            <person name="Bowen H."/>
            <person name="Vavikolanu K."/>
            <person name="Mehta A."/>
            <person name="Aluvathingal J."/>
            <person name="Nadendla S."/>
            <person name="Lowell S."/>
            <person name="Myers T."/>
            <person name="Yan Y."/>
            <person name="Sichtig H."/>
        </authorList>
    </citation>
    <scope>NUCLEOTIDE SEQUENCE [LARGE SCALE GENOMIC DNA]</scope>
    <source>
        <strain evidence="1 2">FDAARGOS_1148</strain>
    </source>
</reference>
<dbReference type="AlphaFoldDB" id="A0AB37H3T6"/>